<proteinExistence type="predicted"/>
<sequence>MQLWDGPPQDQEHELPKIIAETYSSIGRDSLGARPTKSQFQEKRSERGGCSERRTEYMKPRHESQGSTEVSVKKEEKPPPNKNPNLKRKKWQQLQFDMPLKKRALLKNKKWALALLDSVAEVTIVRQNLLEHLEVQATDDFLQVETADMRVSTPDRV</sequence>
<dbReference type="EMBL" id="JANPWB010000013">
    <property type="protein sequence ID" value="KAJ1109654.1"/>
    <property type="molecule type" value="Genomic_DNA"/>
</dbReference>
<evidence type="ECO:0000313" key="3">
    <source>
        <dbReference type="Proteomes" id="UP001066276"/>
    </source>
</evidence>
<comment type="caution">
    <text evidence="2">The sequence shown here is derived from an EMBL/GenBank/DDBJ whole genome shotgun (WGS) entry which is preliminary data.</text>
</comment>
<evidence type="ECO:0000256" key="1">
    <source>
        <dbReference type="SAM" id="MobiDB-lite"/>
    </source>
</evidence>
<reference evidence="2" key="1">
    <citation type="journal article" date="2022" name="bioRxiv">
        <title>Sequencing and chromosome-scale assembly of the giantPleurodeles waltlgenome.</title>
        <authorList>
            <person name="Brown T."/>
            <person name="Elewa A."/>
            <person name="Iarovenko S."/>
            <person name="Subramanian E."/>
            <person name="Araus A.J."/>
            <person name="Petzold A."/>
            <person name="Susuki M."/>
            <person name="Suzuki K.-i.T."/>
            <person name="Hayashi T."/>
            <person name="Toyoda A."/>
            <person name="Oliveira C."/>
            <person name="Osipova E."/>
            <person name="Leigh N.D."/>
            <person name="Simon A."/>
            <person name="Yun M.H."/>
        </authorList>
    </citation>
    <scope>NUCLEOTIDE SEQUENCE</scope>
    <source>
        <strain evidence="2">20211129_DDA</strain>
        <tissue evidence="2">Liver</tissue>
    </source>
</reference>
<accession>A0AAV7N4R5</accession>
<feature type="region of interest" description="Disordered" evidence="1">
    <location>
        <begin position="26"/>
        <end position="91"/>
    </location>
</feature>
<gene>
    <name evidence="2" type="ORF">NDU88_007014</name>
</gene>
<feature type="compositionally biased region" description="Basic and acidic residues" evidence="1">
    <location>
        <begin position="40"/>
        <end position="64"/>
    </location>
</feature>
<protein>
    <submittedName>
        <fullName evidence="2">Uncharacterized protein</fullName>
    </submittedName>
</protein>
<dbReference type="Proteomes" id="UP001066276">
    <property type="component" value="Chromosome 9"/>
</dbReference>
<name>A0AAV7N4R5_PLEWA</name>
<keyword evidence="3" id="KW-1185">Reference proteome</keyword>
<dbReference type="AlphaFoldDB" id="A0AAV7N4R5"/>
<organism evidence="2 3">
    <name type="scientific">Pleurodeles waltl</name>
    <name type="common">Iberian ribbed newt</name>
    <dbReference type="NCBI Taxonomy" id="8319"/>
    <lineage>
        <taxon>Eukaryota</taxon>
        <taxon>Metazoa</taxon>
        <taxon>Chordata</taxon>
        <taxon>Craniata</taxon>
        <taxon>Vertebrata</taxon>
        <taxon>Euteleostomi</taxon>
        <taxon>Amphibia</taxon>
        <taxon>Batrachia</taxon>
        <taxon>Caudata</taxon>
        <taxon>Salamandroidea</taxon>
        <taxon>Salamandridae</taxon>
        <taxon>Pleurodelinae</taxon>
        <taxon>Pleurodeles</taxon>
    </lineage>
</organism>
<evidence type="ECO:0000313" key="2">
    <source>
        <dbReference type="EMBL" id="KAJ1109654.1"/>
    </source>
</evidence>